<evidence type="ECO:0000313" key="3">
    <source>
        <dbReference type="Proteomes" id="UP000784294"/>
    </source>
</evidence>
<name>A0A3S5ALX2_9PLAT</name>
<sequence>MKPQQLKFRSGEPSQLTRPRTTPSLLHRLLLHTQFYRNLMTNRHCLNQLSIPAVWGSKLITNVPLSRQLNHRFLLLLLVALKYFGPDLPPTLVMHFCALRSERMSVLPAVISGLVVIVIFA</sequence>
<feature type="region of interest" description="Disordered" evidence="1">
    <location>
        <begin position="1"/>
        <end position="20"/>
    </location>
</feature>
<keyword evidence="3" id="KW-1185">Reference proteome</keyword>
<dbReference type="Proteomes" id="UP000784294">
    <property type="component" value="Unassembled WGS sequence"/>
</dbReference>
<evidence type="ECO:0000256" key="1">
    <source>
        <dbReference type="SAM" id="MobiDB-lite"/>
    </source>
</evidence>
<organism evidence="2 3">
    <name type="scientific">Protopolystoma xenopodis</name>
    <dbReference type="NCBI Taxonomy" id="117903"/>
    <lineage>
        <taxon>Eukaryota</taxon>
        <taxon>Metazoa</taxon>
        <taxon>Spiralia</taxon>
        <taxon>Lophotrochozoa</taxon>
        <taxon>Platyhelminthes</taxon>
        <taxon>Monogenea</taxon>
        <taxon>Polyopisthocotylea</taxon>
        <taxon>Polystomatidea</taxon>
        <taxon>Polystomatidae</taxon>
        <taxon>Protopolystoma</taxon>
    </lineage>
</organism>
<comment type="caution">
    <text evidence="2">The sequence shown here is derived from an EMBL/GenBank/DDBJ whole genome shotgun (WGS) entry which is preliminary data.</text>
</comment>
<gene>
    <name evidence="2" type="ORF">PXEA_LOCUS16823</name>
</gene>
<proteinExistence type="predicted"/>
<dbReference type="AlphaFoldDB" id="A0A3S5ALX2"/>
<evidence type="ECO:0000313" key="2">
    <source>
        <dbReference type="EMBL" id="VEL23383.1"/>
    </source>
</evidence>
<dbReference type="EMBL" id="CAAALY010061607">
    <property type="protein sequence ID" value="VEL23383.1"/>
    <property type="molecule type" value="Genomic_DNA"/>
</dbReference>
<accession>A0A3S5ALX2</accession>
<reference evidence="2" key="1">
    <citation type="submission" date="2018-11" db="EMBL/GenBank/DDBJ databases">
        <authorList>
            <consortium name="Pathogen Informatics"/>
        </authorList>
    </citation>
    <scope>NUCLEOTIDE SEQUENCE</scope>
</reference>
<protein>
    <submittedName>
        <fullName evidence="2">Uncharacterized protein</fullName>
    </submittedName>
</protein>